<dbReference type="GO" id="GO:0030335">
    <property type="term" value="P:positive regulation of cell migration"/>
    <property type="evidence" value="ECO:0007669"/>
    <property type="project" value="TreeGrafter"/>
</dbReference>
<dbReference type="GO" id="GO:0071526">
    <property type="term" value="P:semaphorin-plexin signaling pathway"/>
    <property type="evidence" value="ECO:0007669"/>
    <property type="project" value="TreeGrafter"/>
</dbReference>
<dbReference type="GO" id="GO:0045499">
    <property type="term" value="F:chemorepellent activity"/>
    <property type="evidence" value="ECO:0007669"/>
    <property type="project" value="TreeGrafter"/>
</dbReference>
<evidence type="ECO:0000313" key="4">
    <source>
        <dbReference type="WBParaSite" id="PEQ_0000148701-mRNA-1"/>
    </source>
</evidence>
<accession>A0A914RIB7</accession>
<dbReference type="AlphaFoldDB" id="A0A914RIB7"/>
<proteinExistence type="predicted"/>
<dbReference type="InterPro" id="IPR001627">
    <property type="entry name" value="Semap_dom"/>
</dbReference>
<evidence type="ECO:0000256" key="1">
    <source>
        <dbReference type="PROSITE-ProRule" id="PRU00352"/>
    </source>
</evidence>
<evidence type="ECO:0000259" key="2">
    <source>
        <dbReference type="PROSITE" id="PS51004"/>
    </source>
</evidence>
<protein>
    <submittedName>
        <fullName evidence="4">Sema domain-containing protein</fullName>
    </submittedName>
</protein>
<dbReference type="GO" id="GO:0030215">
    <property type="term" value="F:semaphorin receptor binding"/>
    <property type="evidence" value="ECO:0007669"/>
    <property type="project" value="InterPro"/>
</dbReference>
<dbReference type="Proteomes" id="UP000887564">
    <property type="component" value="Unplaced"/>
</dbReference>
<reference evidence="4" key="1">
    <citation type="submission" date="2022-11" db="UniProtKB">
        <authorList>
            <consortium name="WormBaseParasite"/>
        </authorList>
    </citation>
    <scope>IDENTIFICATION</scope>
</reference>
<dbReference type="GO" id="GO:0007411">
    <property type="term" value="P:axon guidance"/>
    <property type="evidence" value="ECO:0007669"/>
    <property type="project" value="TreeGrafter"/>
</dbReference>
<comment type="caution">
    <text evidence="1">Lacks conserved residue(s) required for the propagation of feature annotation.</text>
</comment>
<evidence type="ECO:0000313" key="3">
    <source>
        <dbReference type="Proteomes" id="UP000887564"/>
    </source>
</evidence>
<dbReference type="Gene3D" id="2.130.10.10">
    <property type="entry name" value="YVTN repeat-like/Quinoprotein amine dehydrogenase"/>
    <property type="match status" value="1"/>
</dbReference>
<dbReference type="PROSITE" id="PS51004">
    <property type="entry name" value="SEMA"/>
    <property type="match status" value="1"/>
</dbReference>
<dbReference type="PANTHER" id="PTHR11036:SF139">
    <property type="entry name" value="SEMAPHORIN-2A"/>
    <property type="match status" value="1"/>
</dbReference>
<dbReference type="InterPro" id="IPR015943">
    <property type="entry name" value="WD40/YVTN_repeat-like_dom_sf"/>
</dbReference>
<organism evidence="3 4">
    <name type="scientific">Parascaris equorum</name>
    <name type="common">Equine roundworm</name>
    <dbReference type="NCBI Taxonomy" id="6256"/>
    <lineage>
        <taxon>Eukaryota</taxon>
        <taxon>Metazoa</taxon>
        <taxon>Ecdysozoa</taxon>
        <taxon>Nematoda</taxon>
        <taxon>Chromadorea</taxon>
        <taxon>Rhabditida</taxon>
        <taxon>Spirurina</taxon>
        <taxon>Ascaridomorpha</taxon>
        <taxon>Ascaridoidea</taxon>
        <taxon>Ascarididae</taxon>
        <taxon>Parascaris</taxon>
    </lineage>
</organism>
<dbReference type="GO" id="GO:0005886">
    <property type="term" value="C:plasma membrane"/>
    <property type="evidence" value="ECO:0007669"/>
    <property type="project" value="TreeGrafter"/>
</dbReference>
<dbReference type="InterPro" id="IPR036352">
    <property type="entry name" value="Semap_dom_sf"/>
</dbReference>
<dbReference type="PANTHER" id="PTHR11036">
    <property type="entry name" value="SEMAPHORIN"/>
    <property type="match status" value="1"/>
</dbReference>
<dbReference type="InterPro" id="IPR027231">
    <property type="entry name" value="Semaphorin"/>
</dbReference>
<keyword evidence="3" id="KW-1185">Reference proteome</keyword>
<sequence>MRTVYTDSKWLNEPQFVSSLSVGSYVYFFLREVAVEHENCGRVVYSRVARLCKKDVGGKNVLRQVWTSFVKARLNCSISSQFPLYFDQIRDLRNYVVLMCRIRLVFTGRLSPP</sequence>
<name>A0A914RIB7_PAREQ</name>
<feature type="domain" description="Sema" evidence="2">
    <location>
        <begin position="1"/>
        <end position="113"/>
    </location>
</feature>
<dbReference type="SUPFAM" id="SSF101912">
    <property type="entry name" value="Sema domain"/>
    <property type="match status" value="1"/>
</dbReference>
<dbReference type="WBParaSite" id="PEQ_0000148701-mRNA-1">
    <property type="protein sequence ID" value="PEQ_0000148701-mRNA-1"/>
    <property type="gene ID" value="PEQ_0000148701"/>
</dbReference>